<accession>I3XQI9</accession>
<evidence type="ECO:0000313" key="2">
    <source>
        <dbReference type="Proteomes" id="UP000006175"/>
    </source>
</evidence>
<dbReference type="PANTHER" id="PTHR42280:SF1">
    <property type="entry name" value="CITG FAMILY PROTEIN"/>
    <property type="match status" value="1"/>
</dbReference>
<name>I3XQI9_DESAM</name>
<evidence type="ECO:0000313" key="1">
    <source>
        <dbReference type="EMBL" id="AFL66213.1"/>
    </source>
</evidence>
<keyword evidence="2" id="KW-1185">Reference proteome</keyword>
<sequence>MEWERGKYLQAPILEDFSRALSLALILEASAWPKPGNVHRLRDRPDLRYEAFLATGVMAYSYFRRGIKRGLNGWRSIVLGDLIYGLVSDSMRKTPSSNTCLGSSTLLIPLSLGLGRCIAKEIPGLECVIGEAMEALNGAGVWDTIYYYRAVRTASPSYLKPSDDTGEYVNIWDPHYARKLAEKNTRLIDVLKYSSRIDVVADELVNGYKRSIASERFLRERFNLHGDWNRSVVETYLYILMENNDTIVLLKHGAGMVEYVKKRAGEVLSMILKDNSSEWVKPVMLLDEELYRLKVNPGAIADLTASSIALFLLKNIIQGNAFLKPSTV</sequence>
<dbReference type="GO" id="GO:0046917">
    <property type="term" value="F:triphosphoribosyl-dephospho-CoA synthase activity"/>
    <property type="evidence" value="ECO:0007669"/>
    <property type="project" value="InterPro"/>
</dbReference>
<reference evidence="1 2" key="1">
    <citation type="journal article" date="2012" name="J. Bacteriol.">
        <title>Complete Genome Sequence of Desulfurococcus fermentans, a Hyperthermophilic Cellulolytic Crenarchaeon Isolated from a Freshwater Hot Spring in Kamchatka, Russia.</title>
        <authorList>
            <person name="Susanti D."/>
            <person name="Johnson E.F."/>
            <person name="Rodriguez J.R."/>
            <person name="Anderson I."/>
            <person name="Perevalova A.A."/>
            <person name="Kyrpides N."/>
            <person name="Lucas S."/>
            <person name="Han J."/>
            <person name="Lapidus A."/>
            <person name="Cheng J.F."/>
            <person name="Goodwin L."/>
            <person name="Pitluck S."/>
            <person name="Mavrommatis K."/>
            <person name="Peters L."/>
            <person name="Land M.L."/>
            <person name="Hauser L."/>
            <person name="Gopalan V."/>
            <person name="Chan P.P."/>
            <person name="Lowe T.M."/>
            <person name="Atomi H."/>
            <person name="Bonch-Osmolovskaya E.A."/>
            <person name="Woyke T."/>
            <person name="Mukhopadhyay B."/>
        </authorList>
    </citation>
    <scope>NUCLEOTIDE SEQUENCE [LARGE SCALE GENOMIC DNA]</scope>
    <source>
        <strain evidence="1 2">DSM 16532</strain>
    </source>
</reference>
<gene>
    <name evidence="1" type="ORF">Desfe_0302</name>
</gene>
<dbReference type="Pfam" id="PF01874">
    <property type="entry name" value="CitG"/>
    <property type="match status" value="1"/>
</dbReference>
<dbReference type="eggNOG" id="arCOG04238">
    <property type="taxonomic scope" value="Archaea"/>
</dbReference>
<dbReference type="Gene3D" id="1.10.4200.10">
    <property type="entry name" value="Triphosphoribosyl-dephospho-CoA protein"/>
    <property type="match status" value="1"/>
</dbReference>
<organism evidence="1 2">
    <name type="scientific">Desulfurococcus amylolyticus DSM 16532</name>
    <dbReference type="NCBI Taxonomy" id="768672"/>
    <lineage>
        <taxon>Archaea</taxon>
        <taxon>Thermoproteota</taxon>
        <taxon>Thermoprotei</taxon>
        <taxon>Desulfurococcales</taxon>
        <taxon>Desulfurococcaceae</taxon>
        <taxon>Desulfurococcus</taxon>
    </lineage>
</organism>
<dbReference type="AlphaFoldDB" id="I3XQI9"/>
<dbReference type="HOGENOM" id="CLU_063627_0_0_2"/>
<dbReference type="InterPro" id="IPR002736">
    <property type="entry name" value="CitG"/>
</dbReference>
<dbReference type="KEGG" id="dfd:Desfe_0302"/>
<proteinExistence type="predicted"/>
<dbReference type="Proteomes" id="UP000006175">
    <property type="component" value="Chromosome"/>
</dbReference>
<dbReference type="EMBL" id="CP003321">
    <property type="protein sequence ID" value="AFL66213.1"/>
    <property type="molecule type" value="Genomic_DNA"/>
</dbReference>
<dbReference type="PANTHER" id="PTHR42280">
    <property type="entry name" value="CITG FAMILY PROTEIN"/>
    <property type="match status" value="1"/>
</dbReference>
<dbReference type="GO" id="GO:0005524">
    <property type="term" value="F:ATP binding"/>
    <property type="evidence" value="ECO:0007669"/>
    <property type="project" value="InterPro"/>
</dbReference>
<protein>
    <submittedName>
        <fullName evidence="1">Triphosphoribosyl-dephospho-CoA protein</fullName>
    </submittedName>
</protein>